<dbReference type="KEGG" id="rpon:G3256_11475"/>
<evidence type="ECO:0000259" key="6">
    <source>
        <dbReference type="Pfam" id="PF00350"/>
    </source>
</evidence>
<evidence type="ECO:0000256" key="2">
    <source>
        <dbReference type="ARBA" id="ARBA00022741"/>
    </source>
</evidence>
<keyword evidence="5" id="KW-0472">Membrane</keyword>
<accession>A0A858SUT1</accession>
<keyword evidence="8" id="KW-1185">Reference proteome</keyword>
<proteinExistence type="predicted"/>
<dbReference type="PANTHER" id="PTHR10465:SF0">
    <property type="entry name" value="SARCALUMENIN"/>
    <property type="match status" value="1"/>
</dbReference>
<dbReference type="SUPFAM" id="SSF52540">
    <property type="entry name" value="P-loop containing nucleoside triphosphate hydrolases"/>
    <property type="match status" value="1"/>
</dbReference>
<keyword evidence="3" id="KW-0378">Hydrolase</keyword>
<evidence type="ECO:0000256" key="1">
    <source>
        <dbReference type="ARBA" id="ARBA00004370"/>
    </source>
</evidence>
<sequence>MVCRRCAVNAAGPSEAESFLRTRLLATGFDQLREFKDATGEVQGALSSIGEAGDENTRRRIARLTRQLETFEPSVTMIGQIKSGKTSLVNAFVGQPDLLPADVNPWTSVVTSLHLYPEAADFRNSASFRFFDEDEWDRLVSGGGRIGELASRAGADEELEKIKKQVAEMREKSRARLGRKFEVMLGQQRDYGYFDKDLIERYVCLGDETDDNAAAGQDGQGRFADITKSADLHLTRPSLPVRICIRDTPGVNDTFMMREQITIRAIRDSRICVVVLSAHQALSSADLALIRLITHVRSRDVIIFVNRIDELSDPASEVPMIARSISDTLERHNGPADAEVIFGSALWASAALKGDKSGLPAGSARALKTRSETAQFSEAVNDLDLQDPASMAWAVSGIPELQSAVASRIAAGLGAAMLQRTSASGLNLATSITAADQLAVKSQNPEQEVHLDSTAGRQQVAAIIKNRKAALSAEFDAITTAFSERMNRVQESFLERATASLVLHLEKLGEKVPWTYDPAGLRVLLNSSHKVLARKSTVAFDTAIRSAAHDFAAVYLKSFGLQPDEFPLALPNAPRVPPPVSLGRTIALDLQGQWWKRWWMQRRGYDAYAAAFTNLIREETDPVVQELRDDMAQDIRHQACADFEAFLSEQESVFDTLDRLREGGEAEIAAFVEKQEATAGKRDLSAALQLLRKYSAYE</sequence>
<dbReference type="GO" id="GO:0008053">
    <property type="term" value="P:mitochondrial fusion"/>
    <property type="evidence" value="ECO:0007669"/>
    <property type="project" value="TreeGrafter"/>
</dbReference>
<reference evidence="7 8" key="1">
    <citation type="submission" date="2020-02" db="EMBL/GenBank/DDBJ databases">
        <title>Genome sequence of Roseobacter ponti.</title>
        <authorList>
            <person name="Hollensteiner J."/>
            <person name="Schneider D."/>
            <person name="Poehlein A."/>
            <person name="Daniel R."/>
        </authorList>
    </citation>
    <scope>NUCLEOTIDE SEQUENCE [LARGE SCALE GENOMIC DNA]</scope>
    <source>
        <strain evidence="7 8">DSM 106830</strain>
    </source>
</reference>
<feature type="domain" description="Dynamin N-terminal" evidence="6">
    <location>
        <begin position="75"/>
        <end position="306"/>
    </location>
</feature>
<evidence type="ECO:0000256" key="3">
    <source>
        <dbReference type="ARBA" id="ARBA00022801"/>
    </source>
</evidence>
<protein>
    <recommendedName>
        <fullName evidence="6">Dynamin N-terminal domain-containing protein</fullName>
    </recommendedName>
</protein>
<comment type="subcellular location">
    <subcellularLocation>
        <location evidence="1">Membrane</location>
    </subcellularLocation>
</comment>
<dbReference type="InterPro" id="IPR027094">
    <property type="entry name" value="Mitofusin_fam"/>
</dbReference>
<dbReference type="GO" id="GO:0005525">
    <property type="term" value="F:GTP binding"/>
    <property type="evidence" value="ECO:0007669"/>
    <property type="project" value="UniProtKB-KW"/>
</dbReference>
<dbReference type="InterPro" id="IPR045063">
    <property type="entry name" value="Dynamin_N"/>
</dbReference>
<dbReference type="AlphaFoldDB" id="A0A858SUT1"/>
<organism evidence="7 8">
    <name type="scientific">Roseobacter ponti</name>
    <dbReference type="NCBI Taxonomy" id="1891787"/>
    <lineage>
        <taxon>Bacteria</taxon>
        <taxon>Pseudomonadati</taxon>
        <taxon>Pseudomonadota</taxon>
        <taxon>Alphaproteobacteria</taxon>
        <taxon>Rhodobacterales</taxon>
        <taxon>Roseobacteraceae</taxon>
        <taxon>Roseobacter</taxon>
    </lineage>
</organism>
<evidence type="ECO:0000313" key="8">
    <source>
        <dbReference type="Proteomes" id="UP000503308"/>
    </source>
</evidence>
<gene>
    <name evidence="7" type="ORF">G3256_11475</name>
</gene>
<dbReference type="Gene3D" id="3.40.50.300">
    <property type="entry name" value="P-loop containing nucleotide triphosphate hydrolases"/>
    <property type="match status" value="1"/>
</dbReference>
<dbReference type="Proteomes" id="UP000503308">
    <property type="component" value="Chromosome"/>
</dbReference>
<dbReference type="PANTHER" id="PTHR10465">
    <property type="entry name" value="TRANSMEMBRANE GTPASE FZO1"/>
    <property type="match status" value="1"/>
</dbReference>
<keyword evidence="4" id="KW-0342">GTP-binding</keyword>
<name>A0A858SUT1_9RHOB</name>
<evidence type="ECO:0000313" key="7">
    <source>
        <dbReference type="EMBL" id="QJF51738.1"/>
    </source>
</evidence>
<evidence type="ECO:0000256" key="5">
    <source>
        <dbReference type="ARBA" id="ARBA00023136"/>
    </source>
</evidence>
<dbReference type="GO" id="GO:0003924">
    <property type="term" value="F:GTPase activity"/>
    <property type="evidence" value="ECO:0007669"/>
    <property type="project" value="InterPro"/>
</dbReference>
<evidence type="ECO:0000256" key="4">
    <source>
        <dbReference type="ARBA" id="ARBA00023134"/>
    </source>
</evidence>
<dbReference type="Pfam" id="PF00350">
    <property type="entry name" value="Dynamin_N"/>
    <property type="match status" value="1"/>
</dbReference>
<dbReference type="GO" id="GO:0016020">
    <property type="term" value="C:membrane"/>
    <property type="evidence" value="ECO:0007669"/>
    <property type="project" value="UniProtKB-SubCell"/>
</dbReference>
<dbReference type="EMBL" id="CP048788">
    <property type="protein sequence ID" value="QJF51738.1"/>
    <property type="molecule type" value="Genomic_DNA"/>
</dbReference>
<keyword evidence="2" id="KW-0547">Nucleotide-binding</keyword>
<dbReference type="InterPro" id="IPR027417">
    <property type="entry name" value="P-loop_NTPase"/>
</dbReference>